<evidence type="ECO:0000259" key="3">
    <source>
        <dbReference type="Pfam" id="PF02179"/>
    </source>
</evidence>
<dbReference type="InterPro" id="IPR036533">
    <property type="entry name" value="BAG_dom_sf"/>
</dbReference>
<keyword evidence="2" id="KW-1133">Transmembrane helix</keyword>
<dbReference type="EMBL" id="JADGJQ010000043">
    <property type="protein sequence ID" value="KAJ3176180.1"/>
    <property type="molecule type" value="Genomic_DNA"/>
</dbReference>
<accession>A0AAD5XR72</accession>
<dbReference type="Proteomes" id="UP001212152">
    <property type="component" value="Unassembled WGS sequence"/>
</dbReference>
<dbReference type="Pfam" id="PF02179">
    <property type="entry name" value="BAG"/>
    <property type="match status" value="1"/>
</dbReference>
<feature type="compositionally biased region" description="Basic and acidic residues" evidence="1">
    <location>
        <begin position="19"/>
        <end position="28"/>
    </location>
</feature>
<evidence type="ECO:0000313" key="4">
    <source>
        <dbReference type="EMBL" id="KAJ3176180.1"/>
    </source>
</evidence>
<reference evidence="4" key="1">
    <citation type="submission" date="2020-05" db="EMBL/GenBank/DDBJ databases">
        <title>Phylogenomic resolution of chytrid fungi.</title>
        <authorList>
            <person name="Stajich J.E."/>
            <person name="Amses K."/>
            <person name="Simmons R."/>
            <person name="Seto K."/>
            <person name="Myers J."/>
            <person name="Bonds A."/>
            <person name="Quandt C.A."/>
            <person name="Barry K."/>
            <person name="Liu P."/>
            <person name="Grigoriev I."/>
            <person name="Longcore J.E."/>
            <person name="James T.Y."/>
        </authorList>
    </citation>
    <scope>NUCLEOTIDE SEQUENCE</scope>
    <source>
        <strain evidence="4">JEL0379</strain>
    </source>
</reference>
<dbReference type="SUPFAM" id="SSF63491">
    <property type="entry name" value="BAG domain"/>
    <property type="match status" value="1"/>
</dbReference>
<dbReference type="Gene3D" id="1.20.58.120">
    <property type="entry name" value="BAG domain"/>
    <property type="match status" value="1"/>
</dbReference>
<dbReference type="GO" id="GO:0051087">
    <property type="term" value="F:protein-folding chaperone binding"/>
    <property type="evidence" value="ECO:0007669"/>
    <property type="project" value="InterPro"/>
</dbReference>
<keyword evidence="2" id="KW-0472">Membrane</keyword>
<keyword evidence="5" id="KW-1185">Reference proteome</keyword>
<feature type="region of interest" description="Disordered" evidence="1">
    <location>
        <begin position="1"/>
        <end position="42"/>
    </location>
</feature>
<feature type="transmembrane region" description="Helical" evidence="2">
    <location>
        <begin position="198"/>
        <end position="219"/>
    </location>
</feature>
<evidence type="ECO:0000313" key="5">
    <source>
        <dbReference type="Proteomes" id="UP001212152"/>
    </source>
</evidence>
<feature type="domain" description="BAG" evidence="3">
    <location>
        <begin position="94"/>
        <end position="143"/>
    </location>
</feature>
<keyword evidence="2" id="KW-0812">Transmembrane</keyword>
<evidence type="ECO:0000256" key="1">
    <source>
        <dbReference type="SAM" id="MobiDB-lite"/>
    </source>
</evidence>
<sequence length="229" mass="24479">MAPTSAKDKKKAAMAAHAAAKEAQEKGEPMPSPAAKPETPRTIRKRKANVPAPAALAVLRAVQQDFQALRLKHEAKVLRTAIRLDSDGVPTPSRNRALFAYEDALLKLLERLDGVQPENIGAIREARKNNIKNIQDRLAVLDRVKKGETVEVPADLLDPLPASASPAATRKVAKEAGRKNARTGAALVSASESSASALFGKIALGLVVVASAAVGFLYYRGMQTHQQQQ</sequence>
<protein>
    <recommendedName>
        <fullName evidence="3">BAG domain-containing protein</fullName>
    </recommendedName>
</protein>
<dbReference type="InterPro" id="IPR003103">
    <property type="entry name" value="BAG_domain"/>
</dbReference>
<evidence type="ECO:0000256" key="2">
    <source>
        <dbReference type="SAM" id="Phobius"/>
    </source>
</evidence>
<dbReference type="AlphaFoldDB" id="A0AAD5XR72"/>
<gene>
    <name evidence="4" type="ORF">HDU87_005395</name>
</gene>
<comment type="caution">
    <text evidence="4">The sequence shown here is derived from an EMBL/GenBank/DDBJ whole genome shotgun (WGS) entry which is preliminary data.</text>
</comment>
<proteinExistence type="predicted"/>
<name>A0AAD5XR72_9FUNG</name>
<organism evidence="4 5">
    <name type="scientific">Geranomyces variabilis</name>
    <dbReference type="NCBI Taxonomy" id="109894"/>
    <lineage>
        <taxon>Eukaryota</taxon>
        <taxon>Fungi</taxon>
        <taxon>Fungi incertae sedis</taxon>
        <taxon>Chytridiomycota</taxon>
        <taxon>Chytridiomycota incertae sedis</taxon>
        <taxon>Chytridiomycetes</taxon>
        <taxon>Spizellomycetales</taxon>
        <taxon>Powellomycetaceae</taxon>
        <taxon>Geranomyces</taxon>
    </lineage>
</organism>